<evidence type="ECO:0000313" key="4">
    <source>
        <dbReference type="EMBL" id="RGM27526.1"/>
    </source>
</evidence>
<dbReference type="AlphaFoldDB" id="A0A364UME0"/>
<dbReference type="Proteomes" id="UP000481807">
    <property type="component" value="Unassembled WGS sequence"/>
</dbReference>
<protein>
    <recommendedName>
        <fullName evidence="8">Lipoprotein</fullName>
    </recommendedName>
</protein>
<evidence type="ECO:0008006" key="8">
    <source>
        <dbReference type="Google" id="ProtNLM"/>
    </source>
</evidence>
<reference evidence="3 6" key="2">
    <citation type="submission" date="2018-08" db="EMBL/GenBank/DDBJ databases">
        <title>Murine metabolic-syndrome-specific gut microbial biobank.</title>
        <authorList>
            <person name="Liu C."/>
        </authorList>
    </citation>
    <scope>NUCLEOTIDE SEQUENCE [LARGE SCALE GENOMIC DNA]</scope>
    <source>
        <strain evidence="3 6">1XD21-27</strain>
    </source>
</reference>
<dbReference type="Proteomes" id="UP000814367">
    <property type="component" value="Unassembled WGS sequence"/>
</dbReference>
<evidence type="ECO:0000313" key="7">
    <source>
        <dbReference type="Proteomes" id="UP000814367"/>
    </source>
</evidence>
<comment type="caution">
    <text evidence="4">The sequence shown here is derived from an EMBL/GenBank/DDBJ whole genome shotgun (WGS) entry which is preliminary data.</text>
</comment>
<evidence type="ECO:0000313" key="5">
    <source>
        <dbReference type="Proteomes" id="UP000261016"/>
    </source>
</evidence>
<feature type="compositionally biased region" description="Basic and acidic residues" evidence="1">
    <location>
        <begin position="22"/>
        <end position="53"/>
    </location>
</feature>
<organism evidence="4 5">
    <name type="scientific">Staphylococcus warneri</name>
    <dbReference type="NCBI Taxonomy" id="1292"/>
    <lineage>
        <taxon>Bacteria</taxon>
        <taxon>Bacillati</taxon>
        <taxon>Bacillota</taxon>
        <taxon>Bacilli</taxon>
        <taxon>Bacillales</taxon>
        <taxon>Staphylococcaceae</taxon>
        <taxon>Staphylococcus</taxon>
    </lineage>
</organism>
<name>A0A364UME0_STAWA</name>
<dbReference type="EMBL" id="QSTD01000013">
    <property type="protein sequence ID" value="RGM27526.1"/>
    <property type="molecule type" value="Genomic_DNA"/>
</dbReference>
<dbReference type="PROSITE" id="PS51257">
    <property type="entry name" value="PROKAR_LIPOPROTEIN"/>
    <property type="match status" value="1"/>
</dbReference>
<evidence type="ECO:0000313" key="3">
    <source>
        <dbReference type="EMBL" id="NBH31147.1"/>
    </source>
</evidence>
<sequence length="290" mass="32922">MKRIFVLSLSAFLVLAGCHSGEKSNATDKKEENKQASKTNDSNKEKQDNKNENKSTSVTQLSEKKKLALAFYADEADQYMLTKNEILTGIYEYKKGSEVEKKQMEDLMLEKVDSIKNAPDGMKFYQVYPTKGQFASVIGVNKNKIFIGSTQGALNDYASLSKDGKELDINQLYKANKDNRSLPEMEKKIQIVDSGAAQKADDPDKNAANTMAHMRSQIYNEISEFDGELDNKTYLWDNIRIDNDGNWTVNYRNHDGEIMGTYKSEKDKIIKLDQNGNKVKEKQMSNQSEE</sequence>
<gene>
    <name evidence="3" type="ORF">D3Z30_09160</name>
    <name evidence="4" type="ORF">DXC19_12495</name>
    <name evidence="2" type="ORF">G8J23_00805</name>
</gene>
<reference evidence="4 5" key="1">
    <citation type="submission" date="2018-08" db="EMBL/GenBank/DDBJ databases">
        <title>A genome reference for cultivated species of the human gut microbiota.</title>
        <authorList>
            <person name="Zou Y."/>
            <person name="Xue W."/>
            <person name="Luo G."/>
        </authorList>
    </citation>
    <scope>NUCLEOTIDE SEQUENCE [LARGE SCALE GENOMIC DNA]</scope>
    <source>
        <strain evidence="4 5">OM08-17AT</strain>
    </source>
</reference>
<feature type="region of interest" description="Disordered" evidence="1">
    <location>
        <begin position="22"/>
        <end position="59"/>
    </location>
</feature>
<evidence type="ECO:0000256" key="1">
    <source>
        <dbReference type="SAM" id="MobiDB-lite"/>
    </source>
</evidence>
<dbReference type="EMBL" id="QXWP01000004">
    <property type="protein sequence ID" value="NBH31147.1"/>
    <property type="molecule type" value="Genomic_DNA"/>
</dbReference>
<keyword evidence="7" id="KW-1185">Reference proteome</keyword>
<proteinExistence type="predicted"/>
<evidence type="ECO:0000313" key="2">
    <source>
        <dbReference type="EMBL" id="MCG6224554.1"/>
    </source>
</evidence>
<evidence type="ECO:0000313" key="6">
    <source>
        <dbReference type="Proteomes" id="UP000481807"/>
    </source>
</evidence>
<dbReference type="GeneID" id="58058938"/>
<dbReference type="RefSeq" id="WP_002466796.1">
    <property type="nucleotide sequence ID" value="NZ_CABMFV010000013.1"/>
</dbReference>
<accession>A0A364UME0</accession>
<reference evidence="2 7" key="3">
    <citation type="submission" date="2020-03" db="EMBL/GenBank/DDBJ databases">
        <title>Comparative genetics of Staphylococcus warneri persistents from caprine mastitis.</title>
        <authorList>
            <person name="Franca C.A."/>
            <person name="Rosa D.S."/>
            <person name="Silva A."/>
            <person name="Rodrigues D.L.N."/>
            <person name="Santos R.G."/>
            <person name="Castillo R.E.H."/>
            <person name="Moreira M.A.S."/>
            <person name="Lima M.C."/>
            <person name="Gouveia G.V."/>
            <person name="Gouveia J.J.S."/>
            <person name="Souza R.F.S."/>
            <person name="Bertram B."/>
            <person name="Azevedo V."/>
            <person name="Costa M."/>
        </authorList>
    </citation>
    <scope>NUCLEOTIDE SEQUENCE [LARGE SCALE GENOMIC DNA]</scope>
    <source>
        <strain evidence="2 7">Cap 9.2</strain>
    </source>
</reference>
<dbReference type="EMBL" id="JAANHJ010000001">
    <property type="protein sequence ID" value="MCG6224554.1"/>
    <property type="molecule type" value="Genomic_DNA"/>
</dbReference>
<dbReference type="Proteomes" id="UP000261016">
    <property type="component" value="Unassembled WGS sequence"/>
</dbReference>